<evidence type="ECO:0000256" key="4">
    <source>
        <dbReference type="ARBA" id="ARBA00022741"/>
    </source>
</evidence>
<dbReference type="OrthoDB" id="28397at2759"/>
<dbReference type="InterPro" id="IPR011009">
    <property type="entry name" value="Kinase-like_dom_sf"/>
</dbReference>
<comment type="caution">
    <text evidence="10">The sequence shown here is derived from an EMBL/GenBank/DDBJ whole genome shotgun (WGS) entry which is preliminary data.</text>
</comment>
<name>A0A5B6UKY5_9ROSI</name>
<evidence type="ECO:0000259" key="9">
    <source>
        <dbReference type="PROSITE" id="PS50011"/>
    </source>
</evidence>
<evidence type="ECO:0000256" key="1">
    <source>
        <dbReference type="ARBA" id="ARBA00006485"/>
    </source>
</evidence>
<feature type="compositionally biased region" description="Low complexity" evidence="8">
    <location>
        <begin position="439"/>
        <end position="463"/>
    </location>
</feature>
<feature type="domain" description="Protein kinase" evidence="9">
    <location>
        <begin position="119"/>
        <end position="501"/>
    </location>
</feature>
<dbReference type="GO" id="GO:0008353">
    <property type="term" value="F:RNA polymerase II CTD heptapeptide repeat kinase activity"/>
    <property type="evidence" value="ECO:0007669"/>
    <property type="project" value="TreeGrafter"/>
</dbReference>
<dbReference type="InterPro" id="IPR000719">
    <property type="entry name" value="Prot_kinase_dom"/>
</dbReference>
<dbReference type="InterPro" id="IPR017441">
    <property type="entry name" value="Protein_kinase_ATP_BS"/>
</dbReference>
<comment type="similarity">
    <text evidence="1">Belongs to the protein kinase superfamily. CMGC Ser/Thr protein kinase family. CDC2/CDKX subfamily.</text>
</comment>
<dbReference type="PANTHER" id="PTHR24056">
    <property type="entry name" value="CELL DIVISION PROTEIN KINASE"/>
    <property type="match status" value="1"/>
</dbReference>
<evidence type="ECO:0000256" key="5">
    <source>
        <dbReference type="ARBA" id="ARBA00022777"/>
    </source>
</evidence>
<dbReference type="GO" id="GO:0005524">
    <property type="term" value="F:ATP binding"/>
    <property type="evidence" value="ECO:0007669"/>
    <property type="project" value="UniProtKB-UniRule"/>
</dbReference>
<feature type="region of interest" description="Disordered" evidence="8">
    <location>
        <begin position="1"/>
        <end position="40"/>
    </location>
</feature>
<evidence type="ECO:0000256" key="7">
    <source>
        <dbReference type="PROSITE-ProRule" id="PRU10141"/>
    </source>
</evidence>
<evidence type="ECO:0000256" key="3">
    <source>
        <dbReference type="ARBA" id="ARBA00022679"/>
    </source>
</evidence>
<keyword evidence="2" id="KW-0723">Serine/threonine-protein kinase</keyword>
<gene>
    <name evidence="10" type="ORF">EPI10_003578</name>
</gene>
<dbReference type="SMART" id="SM00220">
    <property type="entry name" value="S_TKc"/>
    <property type="match status" value="1"/>
</dbReference>
<accession>A0A5B6UKY5</accession>
<keyword evidence="4 7" id="KW-0547">Nucleotide-binding</keyword>
<reference evidence="11" key="1">
    <citation type="journal article" date="2019" name="Plant Biotechnol. J.">
        <title>Genome sequencing of the Australian wild diploid species Gossypium australe highlights disease resistance and delayed gland morphogenesis.</title>
        <authorList>
            <person name="Cai Y."/>
            <person name="Cai X."/>
            <person name="Wang Q."/>
            <person name="Wang P."/>
            <person name="Zhang Y."/>
            <person name="Cai C."/>
            <person name="Xu Y."/>
            <person name="Wang K."/>
            <person name="Zhou Z."/>
            <person name="Wang C."/>
            <person name="Geng S."/>
            <person name="Li B."/>
            <person name="Dong Q."/>
            <person name="Hou Y."/>
            <person name="Wang H."/>
            <person name="Ai P."/>
            <person name="Liu Z."/>
            <person name="Yi F."/>
            <person name="Sun M."/>
            <person name="An G."/>
            <person name="Cheng J."/>
            <person name="Zhang Y."/>
            <person name="Shi Q."/>
            <person name="Xie Y."/>
            <person name="Shi X."/>
            <person name="Chang Y."/>
            <person name="Huang F."/>
            <person name="Chen Y."/>
            <person name="Hong S."/>
            <person name="Mi L."/>
            <person name="Sun Q."/>
            <person name="Zhang L."/>
            <person name="Zhou B."/>
            <person name="Peng R."/>
            <person name="Zhang X."/>
            <person name="Liu F."/>
        </authorList>
    </citation>
    <scope>NUCLEOTIDE SEQUENCE [LARGE SCALE GENOMIC DNA]</scope>
    <source>
        <strain evidence="11">cv. PA1801</strain>
    </source>
</reference>
<feature type="region of interest" description="Disordered" evidence="8">
    <location>
        <begin position="413"/>
        <end position="501"/>
    </location>
</feature>
<sequence>MGCVLGKQSQSSSSDCRRRRNSEAPPNPSRARLRRSSDESSSVVSVIDAVDGAMDVKGMGGRRQQQRKARHTSDFLVSVPAPETWRMTLDLKQKGWPSWLMAVAGEAIRDWTPRLANTFQKLDRIGQGTYSNVYKARDLLTGKTVALKKVRFDNLEPESLKFMAREILVLRKLDHPNVIKLEGLVTSRMSSSLYLVFEYMEHDLAGLAACQGIKFTEPQVKCYMKQLLSGLEHCHKQGVLHRDIKGSNLLIDSEGILKIADFGLATSYDPEQKKPLTSRVVTLWYRPPELLLGATHYGIGVDLWSAGCILAELLSGKPIMPGRTEFFITEPYACNPSSLPKYPPSKEIDVKLRDEEARRQRNIAGKVNTVYGTRRSKGHERPTRAVPAPEANAEIQANLDKWRVLTQRNAKCKSEKFPPPHQDGAVGHPVDASNKGPVSFGASDSSFNSSIFNSKSSGSSKCSRQAGGPSRRKTNRDPRSAVTKVHPRLQTILNRRHSFSP</sequence>
<evidence type="ECO:0000256" key="8">
    <source>
        <dbReference type="SAM" id="MobiDB-lite"/>
    </source>
</evidence>
<evidence type="ECO:0000313" key="11">
    <source>
        <dbReference type="Proteomes" id="UP000325315"/>
    </source>
</evidence>
<dbReference type="AlphaFoldDB" id="A0A5B6UKY5"/>
<keyword evidence="11" id="KW-1185">Reference proteome</keyword>
<proteinExistence type="inferred from homology"/>
<keyword evidence="3" id="KW-0808">Transferase</keyword>
<dbReference type="SUPFAM" id="SSF56112">
    <property type="entry name" value="Protein kinase-like (PK-like)"/>
    <property type="match status" value="1"/>
</dbReference>
<dbReference type="InterPro" id="IPR050108">
    <property type="entry name" value="CDK"/>
</dbReference>
<dbReference type="PROSITE" id="PS00108">
    <property type="entry name" value="PROTEIN_KINASE_ST"/>
    <property type="match status" value="1"/>
</dbReference>
<organism evidence="10 11">
    <name type="scientific">Gossypium australe</name>
    <dbReference type="NCBI Taxonomy" id="47621"/>
    <lineage>
        <taxon>Eukaryota</taxon>
        <taxon>Viridiplantae</taxon>
        <taxon>Streptophyta</taxon>
        <taxon>Embryophyta</taxon>
        <taxon>Tracheophyta</taxon>
        <taxon>Spermatophyta</taxon>
        <taxon>Magnoliopsida</taxon>
        <taxon>eudicotyledons</taxon>
        <taxon>Gunneridae</taxon>
        <taxon>Pentapetalae</taxon>
        <taxon>rosids</taxon>
        <taxon>malvids</taxon>
        <taxon>Malvales</taxon>
        <taxon>Malvaceae</taxon>
        <taxon>Malvoideae</taxon>
        <taxon>Gossypium</taxon>
    </lineage>
</organism>
<dbReference type="FunFam" id="3.30.200.20:FF:000021">
    <property type="entry name" value="probable serine/threonine-protein kinase At1g54610"/>
    <property type="match status" value="1"/>
</dbReference>
<dbReference type="Pfam" id="PF00069">
    <property type="entry name" value="Pkinase"/>
    <property type="match status" value="1"/>
</dbReference>
<dbReference type="Proteomes" id="UP000325315">
    <property type="component" value="Unassembled WGS sequence"/>
</dbReference>
<keyword evidence="6 7" id="KW-0067">ATP-binding</keyword>
<dbReference type="EMBL" id="SMMG02000011">
    <property type="protein sequence ID" value="KAA3456822.1"/>
    <property type="molecule type" value="Genomic_DNA"/>
</dbReference>
<feature type="region of interest" description="Disordered" evidence="8">
    <location>
        <begin position="372"/>
        <end position="392"/>
    </location>
</feature>
<keyword evidence="5 10" id="KW-0418">Kinase</keyword>
<evidence type="ECO:0000256" key="6">
    <source>
        <dbReference type="ARBA" id="ARBA00022840"/>
    </source>
</evidence>
<dbReference type="PROSITE" id="PS00107">
    <property type="entry name" value="PROTEIN_KINASE_ATP"/>
    <property type="match status" value="1"/>
</dbReference>
<dbReference type="GO" id="GO:0000307">
    <property type="term" value="C:cyclin-dependent protein kinase holoenzyme complex"/>
    <property type="evidence" value="ECO:0007669"/>
    <property type="project" value="TreeGrafter"/>
</dbReference>
<evidence type="ECO:0000256" key="2">
    <source>
        <dbReference type="ARBA" id="ARBA00022527"/>
    </source>
</evidence>
<dbReference type="PROSITE" id="PS50011">
    <property type="entry name" value="PROTEIN_KINASE_DOM"/>
    <property type="match status" value="1"/>
</dbReference>
<dbReference type="GO" id="GO:0005634">
    <property type="term" value="C:nucleus"/>
    <property type="evidence" value="ECO:0007669"/>
    <property type="project" value="TreeGrafter"/>
</dbReference>
<feature type="binding site" evidence="7">
    <location>
        <position position="148"/>
    </location>
    <ligand>
        <name>ATP</name>
        <dbReference type="ChEBI" id="CHEBI:30616"/>
    </ligand>
</feature>
<dbReference type="Gene3D" id="1.10.510.10">
    <property type="entry name" value="Transferase(Phosphotransferase) domain 1"/>
    <property type="match status" value="1"/>
</dbReference>
<protein>
    <submittedName>
        <fullName evidence="10">Putative serine/threonine-protein kinase isoform X1</fullName>
    </submittedName>
</protein>
<evidence type="ECO:0000313" key="10">
    <source>
        <dbReference type="EMBL" id="KAA3456822.1"/>
    </source>
</evidence>
<dbReference type="Gene3D" id="3.30.200.20">
    <property type="entry name" value="Phosphorylase Kinase, domain 1"/>
    <property type="match status" value="1"/>
</dbReference>
<dbReference type="InterPro" id="IPR008271">
    <property type="entry name" value="Ser/Thr_kinase_AS"/>
</dbReference>
<dbReference type="FunFam" id="1.10.510.10:FF:000624">
    <property type="entry name" value="Mitogen-activated protein kinase"/>
    <property type="match status" value="1"/>
</dbReference>
<dbReference type="GO" id="GO:0032968">
    <property type="term" value="P:positive regulation of transcription elongation by RNA polymerase II"/>
    <property type="evidence" value="ECO:0007669"/>
    <property type="project" value="TreeGrafter"/>
</dbReference>
<dbReference type="PANTHER" id="PTHR24056:SF358">
    <property type="entry name" value="PROTEIN KINASE DOMAIN-CONTAINING PROTEIN"/>
    <property type="match status" value="1"/>
</dbReference>